<dbReference type="HOGENOM" id="CLU_3335782_0_0_1"/>
<dbReference type="Proteomes" id="UP000030104">
    <property type="component" value="Unassembled WGS sequence"/>
</dbReference>
<proteinExistence type="predicted"/>
<accession>A0A0A2L2T3</accession>
<evidence type="ECO:0000313" key="1">
    <source>
        <dbReference type="EMBL" id="KGO74314.1"/>
    </source>
</evidence>
<protein>
    <submittedName>
        <fullName evidence="1">Uncharacterized protein</fullName>
    </submittedName>
</protein>
<dbReference type="AlphaFoldDB" id="A0A0A2L2T3"/>
<organism evidence="1 2">
    <name type="scientific">Penicillium italicum</name>
    <name type="common">Blue mold</name>
    <dbReference type="NCBI Taxonomy" id="40296"/>
    <lineage>
        <taxon>Eukaryota</taxon>
        <taxon>Fungi</taxon>
        <taxon>Dikarya</taxon>
        <taxon>Ascomycota</taxon>
        <taxon>Pezizomycotina</taxon>
        <taxon>Eurotiomycetes</taxon>
        <taxon>Eurotiomycetidae</taxon>
        <taxon>Eurotiales</taxon>
        <taxon>Aspergillaceae</taxon>
        <taxon>Penicillium</taxon>
    </lineage>
</organism>
<sequence>MPFKLDGVLHSGHCFDEFFSLHLPLGCGNPMGASISTS</sequence>
<name>A0A0A2L2T3_PENIT</name>
<comment type="caution">
    <text evidence="1">The sequence shown here is derived from an EMBL/GenBank/DDBJ whole genome shotgun (WGS) entry which is preliminary data.</text>
</comment>
<gene>
    <name evidence="1" type="ORF">PITC_019840</name>
</gene>
<reference evidence="1 2" key="1">
    <citation type="journal article" date="2015" name="Mol. Plant Microbe Interact.">
        <title>Genome, transcriptome, and functional analyses of Penicillium expansum provide new insights into secondary metabolism and pathogenicity.</title>
        <authorList>
            <person name="Ballester A.R."/>
            <person name="Marcet-Houben M."/>
            <person name="Levin E."/>
            <person name="Sela N."/>
            <person name="Selma-Lazaro C."/>
            <person name="Carmona L."/>
            <person name="Wisniewski M."/>
            <person name="Droby S."/>
            <person name="Gonzalez-Candelas L."/>
            <person name="Gabaldon T."/>
        </authorList>
    </citation>
    <scope>NUCLEOTIDE SEQUENCE [LARGE SCALE GENOMIC DNA]</scope>
    <source>
        <strain evidence="1 2">PHI-1</strain>
    </source>
</reference>
<keyword evidence="2" id="KW-1185">Reference proteome</keyword>
<dbReference type="EMBL" id="JQGA01000630">
    <property type="protein sequence ID" value="KGO74314.1"/>
    <property type="molecule type" value="Genomic_DNA"/>
</dbReference>
<evidence type="ECO:0000313" key="2">
    <source>
        <dbReference type="Proteomes" id="UP000030104"/>
    </source>
</evidence>